<evidence type="ECO:0000313" key="2">
    <source>
        <dbReference type="EMBL" id="MDR7377631.1"/>
    </source>
</evidence>
<sequence>MLTQLAGYGLLLVVVLVASIRSISRSLVRKLVDWL</sequence>
<feature type="transmembrane region" description="Helical" evidence="1">
    <location>
        <begin position="6"/>
        <end position="24"/>
    </location>
</feature>
<accession>A0ABU2C8G2</accession>
<evidence type="ECO:0000313" key="3">
    <source>
        <dbReference type="Proteomes" id="UP001180487"/>
    </source>
</evidence>
<evidence type="ECO:0000256" key="1">
    <source>
        <dbReference type="SAM" id="Phobius"/>
    </source>
</evidence>
<proteinExistence type="predicted"/>
<gene>
    <name evidence="2" type="ORF">J2X19_002310</name>
</gene>
<protein>
    <submittedName>
        <fullName evidence="2">Uncharacterized protein</fullName>
    </submittedName>
</protein>
<reference evidence="2 3" key="1">
    <citation type="submission" date="2023-07" db="EMBL/GenBank/DDBJ databases">
        <title>Sorghum-associated microbial communities from plants grown in Nebraska, USA.</title>
        <authorList>
            <person name="Schachtman D."/>
        </authorList>
    </citation>
    <scope>NUCLEOTIDE SEQUENCE [LARGE SCALE GENOMIC DNA]</scope>
    <source>
        <strain evidence="2 3">BE313</strain>
    </source>
</reference>
<keyword evidence="1" id="KW-0472">Membrane</keyword>
<keyword evidence="1" id="KW-0812">Transmembrane</keyword>
<name>A0ABU2C8G2_9BURK</name>
<comment type="caution">
    <text evidence="2">The sequence shown here is derived from an EMBL/GenBank/DDBJ whole genome shotgun (WGS) entry which is preliminary data.</text>
</comment>
<keyword evidence="1" id="KW-1133">Transmembrane helix</keyword>
<dbReference type="Proteomes" id="UP001180487">
    <property type="component" value="Unassembled WGS sequence"/>
</dbReference>
<organism evidence="2 3">
    <name type="scientific">Rhodoferax ferrireducens</name>
    <dbReference type="NCBI Taxonomy" id="192843"/>
    <lineage>
        <taxon>Bacteria</taxon>
        <taxon>Pseudomonadati</taxon>
        <taxon>Pseudomonadota</taxon>
        <taxon>Betaproteobacteria</taxon>
        <taxon>Burkholderiales</taxon>
        <taxon>Comamonadaceae</taxon>
        <taxon>Rhodoferax</taxon>
    </lineage>
</organism>
<dbReference type="EMBL" id="JAVDXT010000002">
    <property type="protein sequence ID" value="MDR7377631.1"/>
    <property type="molecule type" value="Genomic_DNA"/>
</dbReference>
<keyword evidence="3" id="KW-1185">Reference proteome</keyword>